<dbReference type="AlphaFoldDB" id="A0A8X6SH53"/>
<gene>
    <name evidence="1" type="ORF">TNCV_3182191</name>
</gene>
<organism evidence="1 2">
    <name type="scientific">Trichonephila clavipes</name>
    <name type="common">Golden silk orbweaver</name>
    <name type="synonym">Nephila clavipes</name>
    <dbReference type="NCBI Taxonomy" id="2585209"/>
    <lineage>
        <taxon>Eukaryota</taxon>
        <taxon>Metazoa</taxon>
        <taxon>Ecdysozoa</taxon>
        <taxon>Arthropoda</taxon>
        <taxon>Chelicerata</taxon>
        <taxon>Arachnida</taxon>
        <taxon>Araneae</taxon>
        <taxon>Araneomorphae</taxon>
        <taxon>Entelegynae</taxon>
        <taxon>Araneoidea</taxon>
        <taxon>Nephilidae</taxon>
        <taxon>Trichonephila</taxon>
    </lineage>
</organism>
<accession>A0A8X6SH53</accession>
<dbReference type="GO" id="GO:0003676">
    <property type="term" value="F:nucleic acid binding"/>
    <property type="evidence" value="ECO:0007669"/>
    <property type="project" value="InterPro"/>
</dbReference>
<sequence length="109" mass="12172">MFNGRTELPVFDRASTTGDCNCKGGSENLPYMRLFLGAIEPDFIFMDDNEQPDRTTDVQLPNWEDITRMNLLVFSPDLNPIEHNLQAWGTPRGTIASSGEHPITEADAS</sequence>
<dbReference type="Gene3D" id="3.30.420.10">
    <property type="entry name" value="Ribonuclease H-like superfamily/Ribonuclease H"/>
    <property type="match status" value="1"/>
</dbReference>
<evidence type="ECO:0000313" key="1">
    <source>
        <dbReference type="EMBL" id="GFY11368.1"/>
    </source>
</evidence>
<evidence type="ECO:0000313" key="2">
    <source>
        <dbReference type="Proteomes" id="UP000887159"/>
    </source>
</evidence>
<proteinExistence type="predicted"/>
<reference evidence="1" key="1">
    <citation type="submission" date="2020-08" db="EMBL/GenBank/DDBJ databases">
        <title>Multicomponent nature underlies the extraordinary mechanical properties of spider dragline silk.</title>
        <authorList>
            <person name="Kono N."/>
            <person name="Nakamura H."/>
            <person name="Mori M."/>
            <person name="Yoshida Y."/>
            <person name="Ohtoshi R."/>
            <person name="Malay A.D."/>
            <person name="Moran D.A.P."/>
            <person name="Tomita M."/>
            <person name="Numata K."/>
            <person name="Arakawa K."/>
        </authorList>
    </citation>
    <scope>NUCLEOTIDE SEQUENCE</scope>
</reference>
<keyword evidence="2" id="KW-1185">Reference proteome</keyword>
<protein>
    <submittedName>
        <fullName evidence="1">Uncharacterized protein</fullName>
    </submittedName>
</protein>
<comment type="caution">
    <text evidence="1">The sequence shown here is derived from an EMBL/GenBank/DDBJ whole genome shotgun (WGS) entry which is preliminary data.</text>
</comment>
<dbReference type="InterPro" id="IPR036397">
    <property type="entry name" value="RNaseH_sf"/>
</dbReference>
<dbReference type="EMBL" id="BMAU01021305">
    <property type="protein sequence ID" value="GFY11368.1"/>
    <property type="molecule type" value="Genomic_DNA"/>
</dbReference>
<dbReference type="Proteomes" id="UP000887159">
    <property type="component" value="Unassembled WGS sequence"/>
</dbReference>
<name>A0A8X6SH53_TRICX</name>